<dbReference type="AlphaFoldDB" id="A0AAJ0UGE7"/>
<evidence type="ECO:0000256" key="1">
    <source>
        <dbReference type="ARBA" id="ARBA00022490"/>
    </source>
</evidence>
<dbReference type="EMBL" id="NHSF01000059">
    <property type="protein sequence ID" value="MBK5930978.1"/>
    <property type="molecule type" value="Genomic_DNA"/>
</dbReference>
<proteinExistence type="inferred from homology"/>
<evidence type="ECO:0000259" key="6">
    <source>
        <dbReference type="Pfam" id="PF01782"/>
    </source>
</evidence>
<comment type="similarity">
    <text evidence="5">Belongs to the RimM family.</text>
</comment>
<dbReference type="InterPro" id="IPR011961">
    <property type="entry name" value="RimM"/>
</dbReference>
<feature type="domain" description="Ribosome maturation factor RimM PRC barrel" evidence="7">
    <location>
        <begin position="106"/>
        <end position="169"/>
    </location>
</feature>
<comment type="function">
    <text evidence="5">An accessory protein needed during the final step in the assembly of 30S ribosomal subunit, possibly for assembly of the head region. Essential for efficient processing of 16S rRNA. May be needed both before and after RbfA during the maturation of 16S rRNA. It has affinity for free ribosomal 30S subunits but not for 70S ribosomes.</text>
</comment>
<reference evidence="8" key="2">
    <citation type="journal article" date="2020" name="Microorganisms">
        <title>Osmotic Adaptation and Compatible Solute Biosynthesis of Phototrophic Bacteria as Revealed from Genome Analyses.</title>
        <authorList>
            <person name="Imhoff J.F."/>
            <person name="Rahn T."/>
            <person name="Kunzel S."/>
            <person name="Keller A."/>
            <person name="Neulinger S.C."/>
        </authorList>
    </citation>
    <scope>NUCLEOTIDE SEQUENCE</scope>
    <source>
        <strain evidence="8">DSM 4395</strain>
    </source>
</reference>
<dbReference type="InterPro" id="IPR056792">
    <property type="entry name" value="PRC_RimM"/>
</dbReference>
<dbReference type="InterPro" id="IPR002676">
    <property type="entry name" value="RimM_N"/>
</dbReference>
<dbReference type="Gene3D" id="2.30.30.240">
    <property type="entry name" value="PRC-barrel domain"/>
    <property type="match status" value="1"/>
</dbReference>
<dbReference type="Proteomes" id="UP001296967">
    <property type="component" value="Unassembled WGS sequence"/>
</dbReference>
<dbReference type="HAMAP" id="MF_00014">
    <property type="entry name" value="Ribosome_mat_RimM"/>
    <property type="match status" value="1"/>
</dbReference>
<reference evidence="8" key="1">
    <citation type="submission" date="2017-05" db="EMBL/GenBank/DDBJ databases">
        <authorList>
            <person name="Imhoff J.F."/>
            <person name="Rahn T."/>
            <person name="Kuenzel S."/>
            <person name="Neulinger S.C."/>
        </authorList>
    </citation>
    <scope>NUCLEOTIDE SEQUENCE</scope>
    <source>
        <strain evidence="8">DSM 4395</strain>
    </source>
</reference>
<dbReference type="InterPro" id="IPR036976">
    <property type="entry name" value="RimM_N_sf"/>
</dbReference>
<evidence type="ECO:0000256" key="5">
    <source>
        <dbReference type="HAMAP-Rule" id="MF_00014"/>
    </source>
</evidence>
<protein>
    <recommendedName>
        <fullName evidence="5">Ribosome maturation factor RimM</fullName>
    </recommendedName>
</protein>
<keyword evidence="1 5" id="KW-0963">Cytoplasm</keyword>
<accession>A0AAJ0UGE7</accession>
<dbReference type="GO" id="GO:0042274">
    <property type="term" value="P:ribosomal small subunit biogenesis"/>
    <property type="evidence" value="ECO:0007669"/>
    <property type="project" value="UniProtKB-UniRule"/>
</dbReference>
<comment type="subunit">
    <text evidence="5">Binds ribosomal protein uS19.</text>
</comment>
<evidence type="ECO:0000259" key="7">
    <source>
        <dbReference type="Pfam" id="PF24986"/>
    </source>
</evidence>
<keyword evidence="2 5" id="KW-0690">Ribosome biogenesis</keyword>
<evidence type="ECO:0000313" key="8">
    <source>
        <dbReference type="EMBL" id="MBK5930978.1"/>
    </source>
</evidence>
<dbReference type="InterPro" id="IPR009000">
    <property type="entry name" value="Transl_B-barrel_sf"/>
</dbReference>
<name>A0AAJ0UGE7_HALSE</name>
<dbReference type="Gene3D" id="2.40.30.60">
    <property type="entry name" value="RimM"/>
    <property type="match status" value="1"/>
</dbReference>
<keyword evidence="3 5" id="KW-0698">rRNA processing</keyword>
<evidence type="ECO:0000256" key="4">
    <source>
        <dbReference type="ARBA" id="ARBA00023186"/>
    </source>
</evidence>
<dbReference type="Pfam" id="PF01782">
    <property type="entry name" value="RimM"/>
    <property type="match status" value="1"/>
</dbReference>
<feature type="domain" description="RimM N-terminal" evidence="6">
    <location>
        <begin position="18"/>
        <end position="95"/>
    </location>
</feature>
<comment type="domain">
    <text evidence="5">The PRC barrel domain binds ribosomal protein uS19.</text>
</comment>
<dbReference type="GO" id="GO:0043022">
    <property type="term" value="F:ribosome binding"/>
    <property type="evidence" value="ECO:0007669"/>
    <property type="project" value="InterPro"/>
</dbReference>
<dbReference type="GO" id="GO:0005840">
    <property type="term" value="C:ribosome"/>
    <property type="evidence" value="ECO:0007669"/>
    <property type="project" value="InterPro"/>
</dbReference>
<dbReference type="PANTHER" id="PTHR33692">
    <property type="entry name" value="RIBOSOME MATURATION FACTOR RIMM"/>
    <property type="match status" value="1"/>
</dbReference>
<comment type="subcellular location">
    <subcellularLocation>
        <location evidence="5">Cytoplasm</location>
    </subcellularLocation>
</comment>
<dbReference type="InterPro" id="IPR011033">
    <property type="entry name" value="PRC_barrel-like_sf"/>
</dbReference>
<dbReference type="GO" id="GO:0005737">
    <property type="term" value="C:cytoplasm"/>
    <property type="evidence" value="ECO:0007669"/>
    <property type="project" value="UniProtKB-SubCell"/>
</dbReference>
<comment type="caution">
    <text evidence="8">The sequence shown here is derived from an EMBL/GenBank/DDBJ whole genome shotgun (WGS) entry which is preliminary data.</text>
</comment>
<dbReference type="NCBIfam" id="TIGR02273">
    <property type="entry name" value="16S_RimM"/>
    <property type="match status" value="1"/>
</dbReference>
<sequence>MSDGADASDGLIPKTVVLGRILGVHGVRGWLKVFSETSPLENIFHYMPWLIDGDAHRVLAWRRHGKGLVAQLQGYEDRDQARALSGKTIAIQRDQLPPPSADEFYWIDLQGLRVETSEGVALGQVSHLIETGANDVLVVRGERERLLPFVWGQCVLEVDFKASRLLVDWDPAF</sequence>
<dbReference type="PANTHER" id="PTHR33692:SF1">
    <property type="entry name" value="RIBOSOME MATURATION FACTOR RIMM"/>
    <property type="match status" value="1"/>
</dbReference>
<dbReference type="SUPFAM" id="SSF50447">
    <property type="entry name" value="Translation proteins"/>
    <property type="match status" value="1"/>
</dbReference>
<evidence type="ECO:0000256" key="3">
    <source>
        <dbReference type="ARBA" id="ARBA00022552"/>
    </source>
</evidence>
<keyword evidence="9" id="KW-1185">Reference proteome</keyword>
<organism evidence="8 9">
    <name type="scientific">Halochromatium salexigens</name>
    <name type="common">Chromatium salexigens</name>
    <dbReference type="NCBI Taxonomy" id="49447"/>
    <lineage>
        <taxon>Bacteria</taxon>
        <taxon>Pseudomonadati</taxon>
        <taxon>Pseudomonadota</taxon>
        <taxon>Gammaproteobacteria</taxon>
        <taxon>Chromatiales</taxon>
        <taxon>Chromatiaceae</taxon>
        <taxon>Halochromatium</taxon>
    </lineage>
</organism>
<evidence type="ECO:0000313" key="9">
    <source>
        <dbReference type="Proteomes" id="UP001296967"/>
    </source>
</evidence>
<dbReference type="SUPFAM" id="SSF50346">
    <property type="entry name" value="PRC-barrel domain"/>
    <property type="match status" value="1"/>
</dbReference>
<dbReference type="Pfam" id="PF24986">
    <property type="entry name" value="PRC_RimM"/>
    <property type="match status" value="1"/>
</dbReference>
<dbReference type="GO" id="GO:0006364">
    <property type="term" value="P:rRNA processing"/>
    <property type="evidence" value="ECO:0007669"/>
    <property type="project" value="UniProtKB-UniRule"/>
</dbReference>
<gene>
    <name evidence="5" type="primary">rimM</name>
    <name evidence="8" type="ORF">CCR82_10690</name>
</gene>
<evidence type="ECO:0000256" key="2">
    <source>
        <dbReference type="ARBA" id="ARBA00022517"/>
    </source>
</evidence>
<keyword evidence="4 5" id="KW-0143">Chaperone</keyword>
<dbReference type="RefSeq" id="WP_201245801.1">
    <property type="nucleotide sequence ID" value="NZ_NHSF01000059.1"/>
</dbReference>